<protein>
    <submittedName>
        <fullName evidence="1">Putative phage DNA-polymerase or DNA-primase</fullName>
    </submittedName>
</protein>
<dbReference type="STRING" id="1511.CLOST_0302"/>
<dbReference type="AlphaFoldDB" id="E3PUV2"/>
<dbReference type="HOGENOM" id="CLU_079858_0_0_9"/>
<organism evidence="1 2">
    <name type="scientific">Acetoanaerobium sticklandii (strain ATCC 12662 / DSM 519 / JCM 1433 / CCUG 9281 / NCIMB 10654 / HF)</name>
    <name type="common">Clostridium sticklandii</name>
    <dbReference type="NCBI Taxonomy" id="499177"/>
    <lineage>
        <taxon>Bacteria</taxon>
        <taxon>Bacillati</taxon>
        <taxon>Bacillota</taxon>
        <taxon>Clostridia</taxon>
        <taxon>Peptostreptococcales</taxon>
        <taxon>Filifactoraceae</taxon>
        <taxon>Acetoanaerobium</taxon>
    </lineage>
</organism>
<evidence type="ECO:0000313" key="1">
    <source>
        <dbReference type="EMBL" id="CBH20432.1"/>
    </source>
</evidence>
<dbReference type="BioCyc" id="CSTI499177:GJE9-311-MONOMER"/>
<dbReference type="Proteomes" id="UP000007041">
    <property type="component" value="Chromosome"/>
</dbReference>
<dbReference type="eggNOG" id="COG4983">
    <property type="taxonomic scope" value="Bacteria"/>
</dbReference>
<sequence>MINTEKYANNIPYKMRKYKQWILFKTYIRTDRNGNKKTSKIPISPVTFKAKGWNERKSWIDFDNALISLKNSNCDGVAFVLTNHDPFICIDLDNCITYENTFSNKLAEECVKLFENTYMEISHSGSGIHIFLEGEIPKNINNQTKGIEIYKENHCISMTGEISNTLIYPSRNIINRQSDLDKIYKKMSLNERYKAKSNSKSITITEEVPDADSIIEIMCKYNNTAKELFEGALVSGDWSKDDFHLLLLLNSYTHGNEYLMEDIFLKSNLSRAEEKSKRTDRESYLKYLRKSIKKAVEIGNSNYWQYKKYHNKGDFYVK</sequence>
<dbReference type="EMBL" id="FP565809">
    <property type="protein sequence ID" value="CBH20432.1"/>
    <property type="molecule type" value="Genomic_DNA"/>
</dbReference>
<name>E3PUV2_ACESD</name>
<dbReference type="KEGG" id="cst:CLOST_0302"/>
<evidence type="ECO:0000313" key="2">
    <source>
        <dbReference type="Proteomes" id="UP000007041"/>
    </source>
</evidence>
<gene>
    <name evidence="1" type="ordered locus">CLOST_0302</name>
</gene>
<accession>E3PUV2</accession>
<keyword evidence="2" id="KW-1185">Reference proteome</keyword>
<reference evidence="2" key="1">
    <citation type="journal article" date="2010" name="BMC Genomics">
        <title>Clostridium sticklandii, a specialist in amino acid degradation:revisiting its metabolism through its genome sequence.</title>
        <authorList>
            <person name="Fonknechten N."/>
            <person name="Chaussonnerie S."/>
            <person name="Tricot S."/>
            <person name="Lajus A."/>
            <person name="Andreesen J.R."/>
            <person name="Perchat N."/>
            <person name="Pelletier E."/>
            <person name="Gouyvenoux M."/>
            <person name="Barbe V."/>
            <person name="Salanoubat M."/>
            <person name="Le Paslier D."/>
            <person name="Weissenbach J."/>
            <person name="Cohen G.N."/>
            <person name="Kreimeyer A."/>
        </authorList>
    </citation>
    <scope>NUCLEOTIDE SEQUENCE [LARGE SCALE GENOMIC DNA]</scope>
    <source>
        <strain evidence="2">ATCC 12662 / DSM 519 / JCM 1433 / CCUG 9281 / NCIMB 10654 / HF</strain>
    </source>
</reference>
<proteinExistence type="predicted"/>